<reference evidence="1 2" key="1">
    <citation type="submission" date="2019-07" db="EMBL/GenBank/DDBJ databases">
        <title>Finished genome of Venturia effusa.</title>
        <authorList>
            <person name="Young C.A."/>
            <person name="Cox M.P."/>
            <person name="Ganley A.R.D."/>
            <person name="David W.J."/>
        </authorList>
    </citation>
    <scope>NUCLEOTIDE SEQUENCE [LARGE SCALE GENOMIC DNA]</scope>
    <source>
        <strain evidence="2">albino</strain>
    </source>
</reference>
<dbReference type="STRING" id="50376.A0A517LQ35"/>
<evidence type="ECO:0000313" key="2">
    <source>
        <dbReference type="Proteomes" id="UP000316270"/>
    </source>
</evidence>
<dbReference type="AlphaFoldDB" id="A0A517LQ35"/>
<dbReference type="EMBL" id="CP042202">
    <property type="protein sequence ID" value="QDS77747.1"/>
    <property type="molecule type" value="Genomic_DNA"/>
</dbReference>
<dbReference type="PANTHER" id="PTHR42085:SF1">
    <property type="entry name" value="F-BOX DOMAIN-CONTAINING PROTEIN"/>
    <property type="match status" value="1"/>
</dbReference>
<accession>A0A517LQ35</accession>
<dbReference type="OrthoDB" id="3946696at2759"/>
<gene>
    <name evidence="1" type="ORF">FKW77_004726</name>
</gene>
<dbReference type="PANTHER" id="PTHR42085">
    <property type="entry name" value="F-BOX DOMAIN-CONTAINING PROTEIN"/>
    <property type="match status" value="1"/>
</dbReference>
<organism evidence="1 2">
    <name type="scientific">Venturia effusa</name>
    <dbReference type="NCBI Taxonomy" id="50376"/>
    <lineage>
        <taxon>Eukaryota</taxon>
        <taxon>Fungi</taxon>
        <taxon>Dikarya</taxon>
        <taxon>Ascomycota</taxon>
        <taxon>Pezizomycotina</taxon>
        <taxon>Dothideomycetes</taxon>
        <taxon>Pleosporomycetidae</taxon>
        <taxon>Venturiales</taxon>
        <taxon>Venturiaceae</taxon>
        <taxon>Venturia</taxon>
    </lineage>
</organism>
<name>A0A517LQ35_9PEZI</name>
<proteinExistence type="predicted"/>
<dbReference type="Proteomes" id="UP000316270">
    <property type="component" value="Chromosome 18"/>
</dbReference>
<keyword evidence="2" id="KW-1185">Reference proteome</keyword>
<evidence type="ECO:0000313" key="1">
    <source>
        <dbReference type="EMBL" id="QDS77747.1"/>
    </source>
</evidence>
<dbReference type="InterPro" id="IPR038883">
    <property type="entry name" value="AN11006-like"/>
</dbReference>
<protein>
    <submittedName>
        <fullName evidence="1">Uncharacterized protein</fullName>
    </submittedName>
</protein>
<sequence length="305" mass="34620">MSAARTLSAMNSANYSDLYYGPPPLVHKAKKSGKLGYEFVTIKGKGSYRQIIPWQCNKPTDINAYKPYRVLYSERKFCRKPTVVISSHVTFLDLPAELRNRIYEYLSPGQGNYYLVTGKASPYRISPVGQFEGKTKYREIVHGLRLGRANKQLNVECASFFYSENLFVFTGPDRDAKPLRLLNKIGSNVRYLNKIAFTTFTELGETLDIIYTLTVLGFAVPERLPEGQTDVVQIANRDLSEAWEDYMVEKECLGLGPFYIPDTYEKAKELVAGLRDQLKFIAVSKATSRVLLTKGDVSLKFVRKE</sequence>